<name>A0A446BRG0_9PEZI</name>
<dbReference type="AlphaFoldDB" id="A0A446BRG0"/>
<keyword evidence="2" id="KW-1133">Transmembrane helix</keyword>
<dbReference type="EMBL" id="OUUZ01000015">
    <property type="protein sequence ID" value="SPQ25069.1"/>
    <property type="molecule type" value="Genomic_DNA"/>
</dbReference>
<accession>A0A446BRG0</accession>
<feature type="transmembrane region" description="Helical" evidence="2">
    <location>
        <begin position="972"/>
        <end position="994"/>
    </location>
</feature>
<feature type="region of interest" description="Disordered" evidence="1">
    <location>
        <begin position="280"/>
        <end position="301"/>
    </location>
</feature>
<dbReference type="PANTHER" id="PTHR10622:SF10">
    <property type="entry name" value="HET DOMAIN-CONTAINING PROTEIN"/>
    <property type="match status" value="1"/>
</dbReference>
<dbReference type="InterPro" id="IPR058525">
    <property type="entry name" value="DUF8212"/>
</dbReference>
<sequence length="1110" mass="121199">MWLINTSTLELEYFACPPDRYAILSHTWMSDQELSLQEFRELQCAHPDERAAELRAKSGYAKILRCCSLAKDEGLSHAWVDTCCIDKTSSAELSESINSMFAWYKGSTVCYAYLEDVDSSTSTRKPDGSASRWYSRGWTLQELVAPLRLDFYNASWRKIGSKMSLRGEISDVTGIGELDLIFFDPERTSVAQKMSWAATRKTTREEDKAYCLLGIFGIHMPLLYGEGRNAFRRLQEEIIKVSADQTIFAWTHPEWDDSLPWGVLASSPASFQYCGQLTRSRAHLKQPPPSPGPPLRPDGNSYAMTNTGLKIEIPVIEYPSTSELSIWNHHHLQLPALLDRKFKDQPTGSHVQHVIAVLDCLDGSREDGLAMGIILTGYKGSSVFHRVLHEDLVEVDTRSAGGGSMAIVISLESKWLASRADPRPLGESKYFAHVFLHPSVSLNRSRLLLPTSAAEIREQDGGVCLELTYDAAAIMDLVVDGQPCAVYFGILSKRRRGPPWVVCCRVTTDVDSRTIGLDACKKRLGHHGEARSDQDGVRERSSGPRVHRLRRGKLGTFDAPGVFDAPRVFDALVNLDALVAFDTPGVFDALVDLDALVAFDTPGVFDAPRVFDALVNLDALVAFDEPGAFAPPGTFGPPGAFDPPRVFNARGAFENPRAFNASGAFENPRAFNARGVFEPPRSSIPSTLVHVGPRLGRPRPDPVDVLHHAALEIGGERGPLPELAPVAGETSWDVLSEKHEASGQSGRGVSALTDIQLDADAYGAAYDHVRVEFAAMSHIARREILDAWRDKHHTPKATTKADERTPLLGLPKPPTHESPAPPGWITHHGASSSSAATAFEESLTKSFTLCKPTFKPTDLSSIKLGHLGLHRRRRRPRLGVPGETDGAKPAAESTAVQAVDMTGFVGRGAAMGWREGEELDRRIRTRFAPFDDAWFASEHEAETPRDNVLAALRDLRPIASFTSRMPGFWRRAAWLALHLVLLALLAPVATALLLVGLVLELVLRLVVALVYGLVVLVKLLWKVVEVLAAAALFIAAGACVVGLVVGAVYVSLPLIVAGVVMFLVASLGGLPFPDLDTPQESSDRPWSRAQWVGGVVIACSPVAAIVATVM</sequence>
<feature type="region of interest" description="Disordered" evidence="1">
    <location>
        <begin position="791"/>
        <end position="819"/>
    </location>
</feature>
<evidence type="ECO:0000313" key="6">
    <source>
        <dbReference type="Proteomes" id="UP000289323"/>
    </source>
</evidence>
<evidence type="ECO:0000256" key="1">
    <source>
        <dbReference type="SAM" id="MobiDB-lite"/>
    </source>
</evidence>
<dbReference type="Proteomes" id="UP000289323">
    <property type="component" value="Unassembled WGS sequence"/>
</dbReference>
<proteinExistence type="predicted"/>
<keyword evidence="2" id="KW-0472">Membrane</keyword>
<dbReference type="PANTHER" id="PTHR10622">
    <property type="entry name" value="HET DOMAIN-CONTAINING PROTEIN"/>
    <property type="match status" value="1"/>
</dbReference>
<evidence type="ECO:0000256" key="2">
    <source>
        <dbReference type="SAM" id="Phobius"/>
    </source>
</evidence>
<dbReference type="InterPro" id="IPR010730">
    <property type="entry name" value="HET"/>
</dbReference>
<evidence type="ECO:0000259" key="4">
    <source>
        <dbReference type="Pfam" id="PF26640"/>
    </source>
</evidence>
<reference evidence="5 6" key="1">
    <citation type="submission" date="2018-04" db="EMBL/GenBank/DDBJ databases">
        <authorList>
            <person name="Huttner S."/>
            <person name="Dainat J."/>
        </authorList>
    </citation>
    <scope>NUCLEOTIDE SEQUENCE [LARGE SCALE GENOMIC DNA]</scope>
</reference>
<dbReference type="Pfam" id="PF26640">
    <property type="entry name" value="DUF8212"/>
    <property type="match status" value="1"/>
</dbReference>
<dbReference type="Pfam" id="PF06985">
    <property type="entry name" value="HET"/>
    <property type="match status" value="1"/>
</dbReference>
<feature type="transmembrane region" description="Helical" evidence="2">
    <location>
        <begin position="1027"/>
        <end position="1045"/>
    </location>
</feature>
<feature type="compositionally biased region" description="Pro residues" evidence="1">
    <location>
        <begin position="286"/>
        <end position="296"/>
    </location>
</feature>
<keyword evidence="2" id="KW-0812">Transmembrane</keyword>
<feature type="domain" description="DUF8212" evidence="4">
    <location>
        <begin position="229"/>
        <end position="252"/>
    </location>
</feature>
<feature type="transmembrane region" description="Helical" evidence="2">
    <location>
        <begin position="1052"/>
        <end position="1071"/>
    </location>
</feature>
<organism evidence="5 6">
    <name type="scientific">Thermothielavioides terrestris</name>
    <dbReference type="NCBI Taxonomy" id="2587410"/>
    <lineage>
        <taxon>Eukaryota</taxon>
        <taxon>Fungi</taxon>
        <taxon>Dikarya</taxon>
        <taxon>Ascomycota</taxon>
        <taxon>Pezizomycotina</taxon>
        <taxon>Sordariomycetes</taxon>
        <taxon>Sordariomycetidae</taxon>
        <taxon>Sordariales</taxon>
        <taxon>Chaetomiaceae</taxon>
        <taxon>Thermothielavioides</taxon>
    </lineage>
</organism>
<feature type="transmembrane region" description="Helical" evidence="2">
    <location>
        <begin position="1091"/>
        <end position="1109"/>
    </location>
</feature>
<evidence type="ECO:0000259" key="3">
    <source>
        <dbReference type="Pfam" id="PF06985"/>
    </source>
</evidence>
<gene>
    <name evidence="5" type="ORF">TT172_LOCUS7488</name>
</gene>
<feature type="transmembrane region" description="Helical" evidence="2">
    <location>
        <begin position="1001"/>
        <end position="1021"/>
    </location>
</feature>
<feature type="domain" description="Heterokaryon incompatibility" evidence="3">
    <location>
        <begin position="21"/>
        <end position="121"/>
    </location>
</feature>
<evidence type="ECO:0000313" key="5">
    <source>
        <dbReference type="EMBL" id="SPQ25069.1"/>
    </source>
</evidence>
<protein>
    <submittedName>
        <fullName evidence="5">471113bb-fabe-40a2-9884-255a0b55a3ff</fullName>
    </submittedName>
</protein>